<gene>
    <name evidence="1" type="ORF">GCM10009804_00950</name>
</gene>
<comment type="caution">
    <text evidence="1">The sequence shown here is derived from an EMBL/GenBank/DDBJ whole genome shotgun (WGS) entry which is preliminary data.</text>
</comment>
<evidence type="ECO:0008006" key="3">
    <source>
        <dbReference type="Google" id="ProtNLM"/>
    </source>
</evidence>
<keyword evidence="2" id="KW-1185">Reference proteome</keyword>
<proteinExistence type="predicted"/>
<sequence length="183" mass="19421">MLRLTLDTYCVIVAAQDLTHRAEIDQLVDLAQAGKIELWLTTAYAYDQSTAPADKHAVNLAWLAERPCIGTLPGPFRIGLSPIGGHDVISPDSMKSADEKIRAIVLPELLAAGKMPAGRRMHDVQHLSAHHMAGNDAFVTNDHDMLTKQAALQSEVGITVLNPAAAVTLATGQGSAHDGSNAS</sequence>
<name>A0ABN2BVS9_9ACTN</name>
<organism evidence="1 2">
    <name type="scientific">Kribbella hippodromi</name>
    <dbReference type="NCBI Taxonomy" id="434347"/>
    <lineage>
        <taxon>Bacteria</taxon>
        <taxon>Bacillati</taxon>
        <taxon>Actinomycetota</taxon>
        <taxon>Actinomycetes</taxon>
        <taxon>Propionibacteriales</taxon>
        <taxon>Kribbellaceae</taxon>
        <taxon>Kribbella</taxon>
    </lineage>
</organism>
<evidence type="ECO:0000313" key="1">
    <source>
        <dbReference type="EMBL" id="GAA1548405.1"/>
    </source>
</evidence>
<dbReference type="RefSeq" id="WP_344231258.1">
    <property type="nucleotide sequence ID" value="NZ_BAAAPH010000001.1"/>
</dbReference>
<evidence type="ECO:0000313" key="2">
    <source>
        <dbReference type="Proteomes" id="UP001501705"/>
    </source>
</evidence>
<protein>
    <recommendedName>
        <fullName evidence="3">PIN domain-containing protein</fullName>
    </recommendedName>
</protein>
<dbReference type="Proteomes" id="UP001501705">
    <property type="component" value="Unassembled WGS sequence"/>
</dbReference>
<reference evidence="1 2" key="1">
    <citation type="journal article" date="2019" name="Int. J. Syst. Evol. Microbiol.">
        <title>The Global Catalogue of Microorganisms (GCM) 10K type strain sequencing project: providing services to taxonomists for standard genome sequencing and annotation.</title>
        <authorList>
            <consortium name="The Broad Institute Genomics Platform"/>
            <consortium name="The Broad Institute Genome Sequencing Center for Infectious Disease"/>
            <person name="Wu L."/>
            <person name="Ma J."/>
        </authorList>
    </citation>
    <scope>NUCLEOTIDE SEQUENCE [LARGE SCALE GENOMIC DNA]</scope>
    <source>
        <strain evidence="1 2">JCM 15572</strain>
    </source>
</reference>
<accession>A0ABN2BVS9</accession>
<dbReference type="EMBL" id="BAAAPH010000001">
    <property type="protein sequence ID" value="GAA1548405.1"/>
    <property type="molecule type" value="Genomic_DNA"/>
</dbReference>